<dbReference type="GO" id="GO:0016788">
    <property type="term" value="F:hydrolase activity, acting on ester bonds"/>
    <property type="evidence" value="ECO:0007669"/>
    <property type="project" value="InterPro"/>
</dbReference>
<dbReference type="PANTHER" id="PTHR46363:SF1">
    <property type="entry name" value="DEOXYRIBONUCLEASE TATDN2-RELATED"/>
    <property type="match status" value="1"/>
</dbReference>
<protein>
    <submittedName>
        <fullName evidence="2">Uncharacterized protein</fullName>
    </submittedName>
</protein>
<gene>
    <name evidence="2" type="ORF">MG293_017778</name>
</gene>
<reference evidence="2" key="1">
    <citation type="submission" date="2022-03" db="EMBL/GenBank/DDBJ databases">
        <title>Genomic analyses of argali, domestic sheep and their hybrids provide insights into chromosomal evolution, heterosis and genetic basis of agronomic traits.</title>
        <authorList>
            <person name="Li M."/>
        </authorList>
    </citation>
    <scope>NUCLEOTIDE SEQUENCE</scope>
    <source>
        <strain evidence="2">CAU-MHL-2022a</strain>
        <tissue evidence="2">Skin</tissue>
    </source>
</reference>
<dbReference type="InterPro" id="IPR001130">
    <property type="entry name" value="TatD-like"/>
</dbReference>
<dbReference type="Proteomes" id="UP001214576">
    <property type="component" value="Unassembled WGS sequence"/>
</dbReference>
<accession>A0AAD4Y2S7</accession>
<dbReference type="PANTHER" id="PTHR46363">
    <property type="entry name" value="DEOXYRIBONUCLEASE TATDN2-RELATED"/>
    <property type="match status" value="1"/>
</dbReference>
<sequence length="176" mass="19918">MALAAASWDVSQRLGRRRDDWTAASRERRTTKIYSSSFLEEFQGCVSNIYDPRTLTDGLWGDLLKEDPIHCFTGSYRVVKPLLELFSTMSVGFTAVLTCSSAQESWQAVREIPLERIVMESDAPHFLTRQVPRSIRQCAHPGLALRTVREMARVKVLSLSHTLATLRENACRLCSL</sequence>
<evidence type="ECO:0000256" key="1">
    <source>
        <dbReference type="ARBA" id="ARBA00009275"/>
    </source>
</evidence>
<proteinExistence type="inferred from homology"/>
<dbReference type="Gene3D" id="3.20.20.140">
    <property type="entry name" value="Metal-dependent hydrolases"/>
    <property type="match status" value="1"/>
</dbReference>
<keyword evidence="3" id="KW-1185">Reference proteome</keyword>
<evidence type="ECO:0000313" key="3">
    <source>
        <dbReference type="Proteomes" id="UP001214576"/>
    </source>
</evidence>
<comment type="similarity">
    <text evidence="1">Belongs to the metallo-dependent hydrolases superfamily. TatD-type hydrolase family.</text>
</comment>
<organism evidence="2 3">
    <name type="scientific">Ovis ammon polii</name>
    <dbReference type="NCBI Taxonomy" id="230172"/>
    <lineage>
        <taxon>Eukaryota</taxon>
        <taxon>Metazoa</taxon>
        <taxon>Chordata</taxon>
        <taxon>Craniata</taxon>
        <taxon>Vertebrata</taxon>
        <taxon>Euteleostomi</taxon>
        <taxon>Mammalia</taxon>
        <taxon>Eutheria</taxon>
        <taxon>Laurasiatheria</taxon>
        <taxon>Artiodactyla</taxon>
        <taxon>Ruminantia</taxon>
        <taxon>Pecora</taxon>
        <taxon>Bovidae</taxon>
        <taxon>Caprinae</taxon>
        <taxon>Ovis</taxon>
    </lineage>
</organism>
<dbReference type="EMBL" id="JAKZEL010000022">
    <property type="protein sequence ID" value="KAI4532513.1"/>
    <property type="molecule type" value="Genomic_DNA"/>
</dbReference>
<dbReference type="AlphaFoldDB" id="A0AAD4Y2S7"/>
<name>A0AAD4Y2S7_OVIAM</name>
<dbReference type="Pfam" id="PF01026">
    <property type="entry name" value="TatD_DNase"/>
    <property type="match status" value="1"/>
</dbReference>
<dbReference type="SUPFAM" id="SSF51556">
    <property type="entry name" value="Metallo-dependent hydrolases"/>
    <property type="match status" value="1"/>
</dbReference>
<dbReference type="InterPro" id="IPR032466">
    <property type="entry name" value="Metal_Hydrolase"/>
</dbReference>
<comment type="caution">
    <text evidence="2">The sequence shown here is derived from an EMBL/GenBank/DDBJ whole genome shotgun (WGS) entry which is preliminary data.</text>
</comment>
<evidence type="ECO:0000313" key="2">
    <source>
        <dbReference type="EMBL" id="KAI4532513.1"/>
    </source>
</evidence>